<name>A0ABW9RU42_9BACT</name>
<proteinExistence type="predicted"/>
<accession>A0ABW9RU42</accession>
<evidence type="ECO:0000313" key="2">
    <source>
        <dbReference type="Proteomes" id="UP000798808"/>
    </source>
</evidence>
<reference evidence="1 2" key="1">
    <citation type="submission" date="2019-02" db="EMBL/GenBank/DDBJ databases">
        <authorList>
            <person name="Goldberg S.R."/>
            <person name="Haltli B.A."/>
            <person name="Correa H."/>
            <person name="Russell K.G."/>
        </authorList>
    </citation>
    <scope>NUCLEOTIDE SEQUENCE [LARGE SCALE GENOMIC DNA]</scope>
    <source>
        <strain evidence="1 2">JCM 16186</strain>
    </source>
</reference>
<dbReference type="EMBL" id="SMLW01000584">
    <property type="protein sequence ID" value="MTI26505.1"/>
    <property type="molecule type" value="Genomic_DNA"/>
</dbReference>
<dbReference type="RefSeq" id="WP_155173519.1">
    <property type="nucleotide sequence ID" value="NZ_BAAAFL010000003.1"/>
</dbReference>
<dbReference type="Proteomes" id="UP000798808">
    <property type="component" value="Unassembled WGS sequence"/>
</dbReference>
<organism evidence="1 2">
    <name type="scientific">Fulvivirga kasyanovii</name>
    <dbReference type="NCBI Taxonomy" id="396812"/>
    <lineage>
        <taxon>Bacteria</taxon>
        <taxon>Pseudomonadati</taxon>
        <taxon>Bacteroidota</taxon>
        <taxon>Cytophagia</taxon>
        <taxon>Cytophagales</taxon>
        <taxon>Fulvivirgaceae</taxon>
        <taxon>Fulvivirga</taxon>
    </lineage>
</organism>
<comment type="caution">
    <text evidence="1">The sequence shown here is derived from an EMBL/GenBank/DDBJ whole genome shotgun (WGS) entry which is preliminary data.</text>
</comment>
<evidence type="ECO:0000313" key="1">
    <source>
        <dbReference type="EMBL" id="MTI26505.1"/>
    </source>
</evidence>
<sequence length="130" mass="14772">MHFITIKDETIGGDILNEIKIRIDRESIKVKDLIASRVTAEVDAYNDRLPEYYNGLVKPSDAEQTLNGYKMKNRKKVDAEKQVYIALEAFQSNGFFILVDDTQCEDLEQEVLVNENTSISFLKLTPLIGG</sequence>
<keyword evidence="2" id="KW-1185">Reference proteome</keyword>
<gene>
    <name evidence="1" type="ORF">E1163_16220</name>
</gene>
<protein>
    <submittedName>
        <fullName evidence="1">Uncharacterized protein</fullName>
    </submittedName>
</protein>